<proteinExistence type="predicted"/>
<feature type="transmembrane region" description="Helical" evidence="1">
    <location>
        <begin position="12"/>
        <end position="33"/>
    </location>
</feature>
<reference evidence="2 3" key="1">
    <citation type="submission" date="2018-08" db="EMBL/GenBank/DDBJ databases">
        <title>A genome reference for cultivated species of the human gut microbiota.</title>
        <authorList>
            <person name="Zou Y."/>
            <person name="Xue W."/>
            <person name="Luo G."/>
        </authorList>
    </citation>
    <scope>NUCLEOTIDE SEQUENCE [LARGE SCALE GENOMIC DNA]</scope>
    <source>
        <strain evidence="2 3">TF10-3AC</strain>
    </source>
</reference>
<name>A0A3E4MPE8_9BACT</name>
<keyword evidence="1" id="KW-1133">Transmembrane helix</keyword>
<feature type="transmembrane region" description="Helical" evidence="1">
    <location>
        <begin position="195"/>
        <end position="223"/>
    </location>
</feature>
<dbReference type="AlphaFoldDB" id="A0A3E4MPE8"/>
<comment type="caution">
    <text evidence="2">The sequence shown here is derived from an EMBL/GenBank/DDBJ whole genome shotgun (WGS) entry which is preliminary data.</text>
</comment>
<feature type="transmembrane region" description="Helical" evidence="1">
    <location>
        <begin position="110"/>
        <end position="143"/>
    </location>
</feature>
<sequence length="311" mass="35573">MLARNRFQYELATGRATLPVTIIICLIMYGITYQEKTDLLSLAIHGAIVYCLIELNTTFSLIRTRTTLHAALFLFFLSGLPFLHTYSHEQWIPLLFTVSFSYLFRSYESVYAPIPVFHCFLCLGISSFLLPQVLYFVPLIYFYMIGLRAFTLRTFFAGLIGLLVPYWIALAYHLYAGNMEATWLPFKALAYFPPIDYAILSLSQLVSGGIAILFIAICSVECILHSYQDKVQTRIMLRVLIITGIGTLACMLLLPSHFNTYFLMTLVVGSVMGGHLLALTFNRFTRIFLWVSLGIWTCVCIMNLWMHLFNF</sequence>
<feature type="transmembrane region" description="Helical" evidence="1">
    <location>
        <begin position="260"/>
        <end position="280"/>
    </location>
</feature>
<accession>A0A3E4MPE8</accession>
<feature type="transmembrane region" description="Helical" evidence="1">
    <location>
        <begin position="39"/>
        <end position="55"/>
    </location>
</feature>
<keyword evidence="1" id="KW-0812">Transmembrane</keyword>
<feature type="transmembrane region" description="Helical" evidence="1">
    <location>
        <begin position="287"/>
        <end position="306"/>
    </location>
</feature>
<evidence type="ECO:0000313" key="3">
    <source>
        <dbReference type="Proteomes" id="UP000260862"/>
    </source>
</evidence>
<dbReference type="RefSeq" id="WP_117673980.1">
    <property type="nucleotide sequence ID" value="NZ_CABOGR010000039.1"/>
</dbReference>
<keyword evidence="1" id="KW-0472">Membrane</keyword>
<dbReference type="Proteomes" id="UP000260862">
    <property type="component" value="Unassembled WGS sequence"/>
</dbReference>
<feature type="transmembrane region" description="Helical" evidence="1">
    <location>
        <begin position="67"/>
        <end position="86"/>
    </location>
</feature>
<feature type="transmembrane region" description="Helical" evidence="1">
    <location>
        <begin position="155"/>
        <end position="175"/>
    </location>
</feature>
<feature type="transmembrane region" description="Helical" evidence="1">
    <location>
        <begin position="235"/>
        <end position="254"/>
    </location>
</feature>
<dbReference type="EMBL" id="QSQT01000039">
    <property type="protein sequence ID" value="RGK51643.1"/>
    <property type="molecule type" value="Genomic_DNA"/>
</dbReference>
<evidence type="ECO:0000313" key="2">
    <source>
        <dbReference type="EMBL" id="RGK51643.1"/>
    </source>
</evidence>
<protein>
    <recommendedName>
        <fullName evidence="4">Beta-carotene 15,15'-monooxygenase</fullName>
    </recommendedName>
</protein>
<gene>
    <name evidence="2" type="ORF">DXD04_14885</name>
</gene>
<evidence type="ECO:0000256" key="1">
    <source>
        <dbReference type="SAM" id="Phobius"/>
    </source>
</evidence>
<evidence type="ECO:0008006" key="4">
    <source>
        <dbReference type="Google" id="ProtNLM"/>
    </source>
</evidence>
<keyword evidence="3" id="KW-1185">Reference proteome</keyword>
<organism evidence="2 3">
    <name type="scientific">Phocaeicola plebeius</name>
    <dbReference type="NCBI Taxonomy" id="310297"/>
    <lineage>
        <taxon>Bacteria</taxon>
        <taxon>Pseudomonadati</taxon>
        <taxon>Bacteroidota</taxon>
        <taxon>Bacteroidia</taxon>
        <taxon>Bacteroidales</taxon>
        <taxon>Bacteroidaceae</taxon>
        <taxon>Phocaeicola</taxon>
    </lineage>
</organism>